<dbReference type="GO" id="GO:0042834">
    <property type="term" value="F:peptidoglycan binding"/>
    <property type="evidence" value="ECO:0007669"/>
    <property type="project" value="InterPro"/>
</dbReference>
<organism evidence="3 4">
    <name type="scientific">Histidinibacterium aquaticum</name>
    <dbReference type="NCBI Taxonomy" id="2613962"/>
    <lineage>
        <taxon>Bacteria</taxon>
        <taxon>Pseudomonadati</taxon>
        <taxon>Pseudomonadota</taxon>
        <taxon>Alphaproteobacteria</taxon>
        <taxon>Rhodobacterales</taxon>
        <taxon>Paracoccaceae</taxon>
        <taxon>Histidinibacterium</taxon>
    </lineage>
</organism>
<accession>A0A5J5GKU4</accession>
<reference evidence="3 4" key="1">
    <citation type="submission" date="2019-09" db="EMBL/GenBank/DDBJ databases">
        <authorList>
            <person name="Park J.-S."/>
            <person name="Choi H.-J."/>
        </authorList>
    </citation>
    <scope>NUCLEOTIDE SEQUENCE [LARGE SCALE GENOMIC DNA]</scope>
    <source>
        <strain evidence="3 4">176SS1-4</strain>
    </source>
</reference>
<dbReference type="PROSITE" id="PS51724">
    <property type="entry name" value="SPOR"/>
    <property type="match status" value="1"/>
</dbReference>
<gene>
    <name evidence="3" type="ORF">F3S47_06555</name>
</gene>
<dbReference type="AlphaFoldDB" id="A0A5J5GKU4"/>
<keyword evidence="1" id="KW-0472">Membrane</keyword>
<dbReference type="InterPro" id="IPR036680">
    <property type="entry name" value="SPOR-like_sf"/>
</dbReference>
<protein>
    <submittedName>
        <fullName evidence="3">SPOR domain-containing protein</fullName>
    </submittedName>
</protein>
<comment type="caution">
    <text evidence="3">The sequence shown here is derived from an EMBL/GenBank/DDBJ whole genome shotgun (WGS) entry which is preliminary data.</text>
</comment>
<feature type="transmembrane region" description="Helical" evidence="1">
    <location>
        <begin position="20"/>
        <end position="42"/>
    </location>
</feature>
<keyword evidence="1" id="KW-1133">Transmembrane helix</keyword>
<dbReference type="RefSeq" id="WP_150444452.1">
    <property type="nucleotide sequence ID" value="NZ_VYQE01000002.1"/>
</dbReference>
<feature type="domain" description="SPOR" evidence="2">
    <location>
        <begin position="248"/>
        <end position="333"/>
    </location>
</feature>
<proteinExistence type="predicted"/>
<dbReference type="InterPro" id="IPR007730">
    <property type="entry name" value="SPOR-like_dom"/>
</dbReference>
<evidence type="ECO:0000256" key="1">
    <source>
        <dbReference type="SAM" id="Phobius"/>
    </source>
</evidence>
<name>A0A5J5GKU4_9RHOB</name>
<dbReference type="Gene3D" id="3.30.70.1070">
    <property type="entry name" value="Sporulation related repeat"/>
    <property type="match status" value="1"/>
</dbReference>
<evidence type="ECO:0000313" key="3">
    <source>
        <dbReference type="EMBL" id="KAA9008919.1"/>
    </source>
</evidence>
<dbReference type="Pfam" id="PF05036">
    <property type="entry name" value="SPOR"/>
    <property type="match status" value="1"/>
</dbReference>
<dbReference type="EMBL" id="VYQE01000002">
    <property type="protein sequence ID" value="KAA9008919.1"/>
    <property type="molecule type" value="Genomic_DNA"/>
</dbReference>
<sequence>MADIPYGAADEPRTGSVAGPVVNLIGAGLSLALVAGIGVWGYKLVMRDVTGVPVVKAMEGPMRIQPENPGGEVALHRGLSVNTIAAEGEAAPPEDRLVLAPEGVDLAAEDMEVAPAADETGGEAVTRVSAMIAEAAAESDVSEAEVQEEVAAAGQEADGPLTAEQILALADEIARGTQPLEPVEEGATTGEVELALDGSPVVDVIPASVPGVSRSLRPKTRPMRITAIEPTSTMAAPASETRSLDPSEITVGTKLVQLGAFDSEQVALAEWQALQGRFGEFMGDKARVIQRAESGGRTFWRLRAAGFGDLSEARRFCAALVAEDALCIPVVVR</sequence>
<evidence type="ECO:0000313" key="4">
    <source>
        <dbReference type="Proteomes" id="UP000326554"/>
    </source>
</evidence>
<keyword evidence="4" id="KW-1185">Reference proteome</keyword>
<keyword evidence="1" id="KW-0812">Transmembrane</keyword>
<evidence type="ECO:0000259" key="2">
    <source>
        <dbReference type="PROSITE" id="PS51724"/>
    </source>
</evidence>
<dbReference type="Proteomes" id="UP000326554">
    <property type="component" value="Unassembled WGS sequence"/>
</dbReference>